<keyword evidence="2" id="KW-0812">Transmembrane</keyword>
<dbReference type="InterPro" id="IPR050882">
    <property type="entry name" value="Prepilin_peptidase/N-MTase"/>
</dbReference>
<keyword evidence="5" id="KW-1185">Reference proteome</keyword>
<sequence>MNFSEFRAATELVGTLLADPRSLTLLLLLLAASICDLRSRRIPNLLTFGGTALALLFSFFAPHHGGGPLWALGGLATGLALMLPLYVLRAMGAGDVKLMAMTGAFLGPNGAWHAVIFVFIAGGIAAVTYALWHRMAAKLIRNVQQTTQLLFITVAAGGLPDARTASAQSVGKLPYGVSIALGTTAFLVARQFAWI</sequence>
<feature type="domain" description="Prepilin type IV endopeptidase peptidase" evidence="3">
    <location>
        <begin position="24"/>
        <end position="126"/>
    </location>
</feature>
<gene>
    <name evidence="4" type="ORF">AB6724_03930</name>
</gene>
<reference evidence="4 5" key="1">
    <citation type="journal article" date="2013" name="Int. J. Syst. Evol. Microbiol.">
        <title>Comamonas guangdongensis sp. nov., isolated from subterranean forest sediment, and emended description of the genus Comamonas.</title>
        <authorList>
            <person name="Zhang J."/>
            <person name="Wang Y."/>
            <person name="Zhou S."/>
            <person name="Wu C."/>
            <person name="He J."/>
            <person name="Li F."/>
        </authorList>
    </citation>
    <scope>NUCLEOTIDE SEQUENCE [LARGE SCALE GENOMIC DNA]</scope>
    <source>
        <strain evidence="4 5">CCTCC AB2011133</strain>
    </source>
</reference>
<dbReference type="RefSeq" id="WP_369337195.1">
    <property type="nucleotide sequence ID" value="NZ_JBFYGN010000003.1"/>
</dbReference>
<evidence type="ECO:0000313" key="5">
    <source>
        <dbReference type="Proteomes" id="UP001561046"/>
    </source>
</evidence>
<evidence type="ECO:0000256" key="1">
    <source>
        <dbReference type="ARBA" id="ARBA00005801"/>
    </source>
</evidence>
<dbReference type="PANTHER" id="PTHR30487">
    <property type="entry name" value="TYPE 4 PREPILIN-LIKE PROTEINS LEADER PEPTIDE-PROCESSING ENZYME"/>
    <property type="match status" value="1"/>
</dbReference>
<organism evidence="4 5">
    <name type="scientific">Comamonas guangdongensis</name>
    <dbReference type="NCBI Taxonomy" id="510515"/>
    <lineage>
        <taxon>Bacteria</taxon>
        <taxon>Pseudomonadati</taxon>
        <taxon>Pseudomonadota</taxon>
        <taxon>Betaproteobacteria</taxon>
        <taxon>Burkholderiales</taxon>
        <taxon>Comamonadaceae</taxon>
        <taxon>Comamonas</taxon>
    </lineage>
</organism>
<proteinExistence type="inferred from homology"/>
<protein>
    <submittedName>
        <fullName evidence="4">Prepilin peptidase</fullName>
    </submittedName>
</protein>
<name>A0ABV3ZQY8_9BURK</name>
<feature type="transmembrane region" description="Helical" evidence="2">
    <location>
        <begin position="69"/>
        <end position="89"/>
    </location>
</feature>
<evidence type="ECO:0000259" key="3">
    <source>
        <dbReference type="Pfam" id="PF01478"/>
    </source>
</evidence>
<evidence type="ECO:0000313" key="4">
    <source>
        <dbReference type="EMBL" id="MEX8191984.1"/>
    </source>
</evidence>
<keyword evidence="2" id="KW-1133">Transmembrane helix</keyword>
<dbReference type="Pfam" id="PF01478">
    <property type="entry name" value="Peptidase_A24"/>
    <property type="match status" value="1"/>
</dbReference>
<keyword evidence="2" id="KW-0472">Membrane</keyword>
<dbReference type="PANTHER" id="PTHR30487:SF0">
    <property type="entry name" value="PREPILIN LEADER PEPTIDASE_N-METHYLTRANSFERASE-RELATED"/>
    <property type="match status" value="1"/>
</dbReference>
<comment type="similarity">
    <text evidence="1">Belongs to the peptidase A24 family.</text>
</comment>
<dbReference type="Gene3D" id="1.20.120.1220">
    <property type="match status" value="1"/>
</dbReference>
<accession>A0ABV3ZQY8</accession>
<evidence type="ECO:0000256" key="2">
    <source>
        <dbReference type="SAM" id="Phobius"/>
    </source>
</evidence>
<comment type="caution">
    <text evidence="4">The sequence shown here is derived from an EMBL/GenBank/DDBJ whole genome shotgun (WGS) entry which is preliminary data.</text>
</comment>
<feature type="transmembrane region" description="Helical" evidence="2">
    <location>
        <begin position="110"/>
        <end position="132"/>
    </location>
</feature>
<dbReference type="EMBL" id="JBFYGN010000003">
    <property type="protein sequence ID" value="MEX8191984.1"/>
    <property type="molecule type" value="Genomic_DNA"/>
</dbReference>
<feature type="transmembrane region" description="Helical" evidence="2">
    <location>
        <begin position="20"/>
        <end position="37"/>
    </location>
</feature>
<feature type="transmembrane region" description="Helical" evidence="2">
    <location>
        <begin position="44"/>
        <end position="63"/>
    </location>
</feature>
<dbReference type="Proteomes" id="UP001561046">
    <property type="component" value="Unassembled WGS sequence"/>
</dbReference>
<dbReference type="InterPro" id="IPR000045">
    <property type="entry name" value="Prepilin_IV_endopep_pep"/>
</dbReference>